<feature type="binding site" evidence="2">
    <location>
        <position position="30"/>
    </location>
    <ligand>
        <name>substrate</name>
    </ligand>
</feature>
<feature type="binding site" evidence="2">
    <location>
        <begin position="26"/>
        <end position="29"/>
    </location>
    <ligand>
        <name>substrate</name>
    </ligand>
</feature>
<evidence type="ECO:0000313" key="4">
    <source>
        <dbReference type="Proteomes" id="UP000275394"/>
    </source>
</evidence>
<organism evidence="3 4">
    <name type="scientific">Sinobacterium caligoides</name>
    <dbReference type="NCBI Taxonomy" id="933926"/>
    <lineage>
        <taxon>Bacteria</taxon>
        <taxon>Pseudomonadati</taxon>
        <taxon>Pseudomonadota</taxon>
        <taxon>Gammaproteobacteria</taxon>
        <taxon>Cellvibrionales</taxon>
        <taxon>Spongiibacteraceae</taxon>
        <taxon>Sinobacterium</taxon>
    </lineage>
</organism>
<dbReference type="InterPro" id="IPR036424">
    <property type="entry name" value="UPP_synth-like_sf"/>
</dbReference>
<keyword evidence="1 2" id="KW-0808">Transferase</keyword>
<feature type="binding site" evidence="2">
    <location>
        <begin position="71"/>
        <end position="73"/>
    </location>
    <ligand>
        <name>substrate</name>
    </ligand>
</feature>
<dbReference type="RefSeq" id="WP_123711882.1">
    <property type="nucleotide sequence ID" value="NZ_RKHR01000004.1"/>
</dbReference>
<evidence type="ECO:0000313" key="3">
    <source>
        <dbReference type="EMBL" id="ROS01043.1"/>
    </source>
</evidence>
<dbReference type="HAMAP" id="MF_01139">
    <property type="entry name" value="ISPT"/>
    <property type="match status" value="1"/>
</dbReference>
<dbReference type="SUPFAM" id="SSF64005">
    <property type="entry name" value="Undecaprenyl diphosphate synthase"/>
    <property type="match status" value="1"/>
</dbReference>
<dbReference type="Proteomes" id="UP000275394">
    <property type="component" value="Unassembled WGS sequence"/>
</dbReference>
<comment type="catalytic activity">
    <reaction evidence="2">
        <text>8 isopentenyl diphosphate + (2E,6E)-farnesyl diphosphate = di-trans,octa-cis-undecaprenyl diphosphate + 8 diphosphate</text>
        <dbReference type="Rhea" id="RHEA:27551"/>
        <dbReference type="ChEBI" id="CHEBI:33019"/>
        <dbReference type="ChEBI" id="CHEBI:58405"/>
        <dbReference type="ChEBI" id="CHEBI:128769"/>
        <dbReference type="ChEBI" id="CHEBI:175763"/>
        <dbReference type="EC" id="2.5.1.31"/>
    </reaction>
</comment>
<dbReference type="Pfam" id="PF01255">
    <property type="entry name" value="Prenyltransf"/>
    <property type="match status" value="1"/>
</dbReference>
<feature type="active site" description="Proton acceptor" evidence="2">
    <location>
        <position position="74"/>
    </location>
</feature>
<evidence type="ECO:0000256" key="1">
    <source>
        <dbReference type="ARBA" id="ARBA00022679"/>
    </source>
</evidence>
<name>A0A3N2DML5_9GAMM</name>
<feature type="binding site" evidence="2">
    <location>
        <position position="43"/>
    </location>
    <ligand>
        <name>substrate</name>
    </ligand>
</feature>
<dbReference type="CDD" id="cd00475">
    <property type="entry name" value="Cis_IPPS"/>
    <property type="match status" value="1"/>
</dbReference>
<dbReference type="AlphaFoldDB" id="A0A3N2DML5"/>
<dbReference type="InterPro" id="IPR001441">
    <property type="entry name" value="UPP_synth-like"/>
</dbReference>
<dbReference type="EMBL" id="RKHR01000004">
    <property type="protein sequence ID" value="ROS01043.1"/>
    <property type="molecule type" value="Genomic_DNA"/>
</dbReference>
<comment type="similarity">
    <text evidence="2">Belongs to the UPP synthase family.</text>
</comment>
<dbReference type="GO" id="GO:0071555">
    <property type="term" value="P:cell wall organization"/>
    <property type="evidence" value="ECO:0007669"/>
    <property type="project" value="UniProtKB-KW"/>
</dbReference>
<comment type="subunit">
    <text evidence="2">Homodimer.</text>
</comment>
<gene>
    <name evidence="2" type="primary">uppS</name>
    <name evidence="3" type="ORF">EDC56_1467</name>
</gene>
<comment type="caution">
    <text evidence="3">The sequence shown here is derived from an EMBL/GenBank/DDBJ whole genome shotgun (WGS) entry which is preliminary data.</text>
</comment>
<accession>A0A3N2DML5</accession>
<comment type="caution">
    <text evidence="2">Lacks conserved residue(s) required for the propagation of feature annotation.</text>
</comment>
<feature type="binding site" evidence="2">
    <location>
        <position position="25"/>
    </location>
    <ligand>
        <name>Mg(2+)</name>
        <dbReference type="ChEBI" id="CHEBI:18420"/>
    </ligand>
</feature>
<dbReference type="PANTHER" id="PTHR10291:SF0">
    <property type="entry name" value="DEHYDRODOLICHYL DIPHOSPHATE SYNTHASE 2"/>
    <property type="match status" value="1"/>
</dbReference>
<feature type="active site" evidence="2">
    <location>
        <position position="25"/>
    </location>
</feature>
<dbReference type="InterPro" id="IPR018520">
    <property type="entry name" value="UPP_synth-like_CS"/>
</dbReference>
<feature type="binding site" evidence="2">
    <location>
        <position position="213"/>
    </location>
    <ligand>
        <name>Mg(2+)</name>
        <dbReference type="ChEBI" id="CHEBI:18420"/>
    </ligand>
</feature>
<keyword evidence="2" id="KW-0479">Metal-binding</keyword>
<dbReference type="NCBIfam" id="TIGR00055">
    <property type="entry name" value="uppS"/>
    <property type="match status" value="1"/>
</dbReference>
<dbReference type="PROSITE" id="PS01066">
    <property type="entry name" value="UPP_SYNTHASE"/>
    <property type="match status" value="1"/>
</dbReference>
<reference evidence="3 4" key="1">
    <citation type="submission" date="2018-11" db="EMBL/GenBank/DDBJ databases">
        <title>Genomic Encyclopedia of Type Strains, Phase IV (KMG-IV): sequencing the most valuable type-strain genomes for metagenomic binning, comparative biology and taxonomic classification.</title>
        <authorList>
            <person name="Goeker M."/>
        </authorList>
    </citation>
    <scope>NUCLEOTIDE SEQUENCE [LARGE SCALE GENOMIC DNA]</scope>
    <source>
        <strain evidence="3 4">DSM 100316</strain>
    </source>
</reference>
<keyword evidence="4" id="KW-1185">Reference proteome</keyword>
<keyword evidence="2" id="KW-0573">Peptidoglycan synthesis</keyword>
<dbReference type="EC" id="2.5.1.31" evidence="2"/>
<keyword evidence="2" id="KW-0133">Cell shape</keyword>
<comment type="function">
    <text evidence="2">Catalyzes the sequential condensation of isopentenyl diphosphate (IPP) with (2E,6E)-farnesyl diphosphate (E,E-FPP) to yield (2Z,6Z,10Z,14Z,18Z,22Z,26Z,30Z,34E,38E)-undecaprenyl diphosphate (di-trans,octa-cis-UPP). UPP is the precursor of glycosyl carrier lipid in the biosynthesis of bacterial cell wall polysaccharide components such as peptidoglycan and lipopolysaccharide.</text>
</comment>
<evidence type="ECO:0000256" key="2">
    <source>
        <dbReference type="HAMAP-Rule" id="MF_01139"/>
    </source>
</evidence>
<feature type="binding site" evidence="2">
    <location>
        <position position="75"/>
    </location>
    <ligand>
        <name>substrate</name>
    </ligand>
</feature>
<keyword evidence="2" id="KW-0460">Magnesium</keyword>
<protein>
    <recommendedName>
        <fullName evidence="2">Ditrans,polycis-undecaprenyl-diphosphate synthase ((2E,6E)-farnesyl-diphosphate specific)</fullName>
        <ecNumber evidence="2">2.5.1.31</ecNumber>
    </recommendedName>
    <alternativeName>
        <fullName evidence="2">Ditrans,polycis-undecaprenylcistransferase</fullName>
    </alternativeName>
    <alternativeName>
        <fullName evidence="2">Undecaprenyl diphosphate synthase</fullName>
        <shortName evidence="2">UDS</shortName>
    </alternativeName>
    <alternativeName>
        <fullName evidence="2">Undecaprenyl pyrophosphate synthase</fullName>
        <shortName evidence="2">UPP synthase</shortName>
    </alternativeName>
</protein>
<keyword evidence="2" id="KW-0961">Cell wall biogenesis/degradation</keyword>
<dbReference type="GO" id="GO:0008834">
    <property type="term" value="F:ditrans,polycis-undecaprenyl-diphosphate synthase [(2E,6E)-farnesyl-diphosphate specific] activity"/>
    <property type="evidence" value="ECO:0007669"/>
    <property type="project" value="UniProtKB-UniRule"/>
</dbReference>
<dbReference type="GO" id="GO:0005829">
    <property type="term" value="C:cytosol"/>
    <property type="evidence" value="ECO:0007669"/>
    <property type="project" value="TreeGrafter"/>
</dbReference>
<dbReference type="Gene3D" id="3.40.1180.10">
    <property type="entry name" value="Decaprenyl diphosphate synthase-like"/>
    <property type="match status" value="1"/>
</dbReference>
<proteinExistence type="inferred from homology"/>
<dbReference type="GO" id="GO:0016094">
    <property type="term" value="P:polyprenol biosynthetic process"/>
    <property type="evidence" value="ECO:0007669"/>
    <property type="project" value="TreeGrafter"/>
</dbReference>
<dbReference type="GO" id="GO:0009252">
    <property type="term" value="P:peptidoglycan biosynthetic process"/>
    <property type="evidence" value="ECO:0007669"/>
    <property type="project" value="UniProtKB-UniRule"/>
</dbReference>
<feature type="binding site" evidence="2">
    <location>
        <position position="77"/>
    </location>
    <ligand>
        <name>substrate</name>
    </ligand>
</feature>
<sequence length="257" mass="28478">MTKNVGALSAGAAKSSPEHVAIIMDGNNRWAKQQGILKAAAGHKAGVEAIRGVLSACDKLGVDVLTLFAFSSENWLRPKHEVAALMALFSSYLSKEAPELHKNNVRLRFIGSRLRFSDKLQRQMRESEQLTEMNDGRTLVIAADYGGQWDMAQAAKSVAEDVVAGKVALADIDEELLGQRVSLADLPKPDLLIRTGGELRISNFLLWQCAYAELYFTDTYWPDFGEVELQDAIVEFNSRQRRFGKTSEQVSEESDRA</sequence>
<dbReference type="GO" id="GO:0000287">
    <property type="term" value="F:magnesium ion binding"/>
    <property type="evidence" value="ECO:0007669"/>
    <property type="project" value="UniProtKB-UniRule"/>
</dbReference>
<feature type="binding site" evidence="2">
    <location>
        <begin position="200"/>
        <end position="202"/>
    </location>
    <ligand>
        <name>substrate</name>
    </ligand>
</feature>
<dbReference type="FunFam" id="3.40.1180.10:FF:000001">
    <property type="entry name" value="(2E,6E)-farnesyl-diphosphate-specific ditrans,polycis-undecaprenyl-diphosphate synthase"/>
    <property type="match status" value="1"/>
</dbReference>
<dbReference type="PANTHER" id="PTHR10291">
    <property type="entry name" value="DEHYDRODOLICHYL DIPHOSPHATE SYNTHASE FAMILY MEMBER"/>
    <property type="match status" value="1"/>
</dbReference>
<dbReference type="OrthoDB" id="4191603at2"/>
<feature type="binding site" evidence="2">
    <location>
        <position position="194"/>
    </location>
    <ligand>
        <name>substrate</name>
    </ligand>
</feature>
<dbReference type="GO" id="GO:0008360">
    <property type="term" value="P:regulation of cell shape"/>
    <property type="evidence" value="ECO:0007669"/>
    <property type="project" value="UniProtKB-KW"/>
</dbReference>
<comment type="cofactor">
    <cofactor evidence="2">
        <name>Mg(2+)</name>
        <dbReference type="ChEBI" id="CHEBI:18420"/>
    </cofactor>
    <text evidence="2">Binds 2 magnesium ions per subunit.</text>
</comment>